<reference evidence="1 2" key="1">
    <citation type="journal article" date="2019" name="Sci. Rep.">
        <title>Orb-weaving spider Araneus ventricosus genome elucidates the spidroin gene catalogue.</title>
        <authorList>
            <person name="Kono N."/>
            <person name="Nakamura H."/>
            <person name="Ohtoshi R."/>
            <person name="Moran D.A.P."/>
            <person name="Shinohara A."/>
            <person name="Yoshida Y."/>
            <person name="Fujiwara M."/>
            <person name="Mori M."/>
            <person name="Tomita M."/>
            <person name="Arakawa K."/>
        </authorList>
    </citation>
    <scope>NUCLEOTIDE SEQUENCE [LARGE SCALE GENOMIC DNA]</scope>
</reference>
<accession>A0A4Y2K4S9</accession>
<proteinExistence type="predicted"/>
<organism evidence="1 2">
    <name type="scientific">Araneus ventricosus</name>
    <name type="common">Orbweaver spider</name>
    <name type="synonym">Epeira ventricosa</name>
    <dbReference type="NCBI Taxonomy" id="182803"/>
    <lineage>
        <taxon>Eukaryota</taxon>
        <taxon>Metazoa</taxon>
        <taxon>Ecdysozoa</taxon>
        <taxon>Arthropoda</taxon>
        <taxon>Chelicerata</taxon>
        <taxon>Arachnida</taxon>
        <taxon>Araneae</taxon>
        <taxon>Araneomorphae</taxon>
        <taxon>Entelegynae</taxon>
        <taxon>Araneoidea</taxon>
        <taxon>Araneidae</taxon>
        <taxon>Araneus</taxon>
    </lineage>
</organism>
<dbReference type="AlphaFoldDB" id="A0A4Y2K4S9"/>
<feature type="non-terminal residue" evidence="1">
    <location>
        <position position="88"/>
    </location>
</feature>
<protein>
    <submittedName>
        <fullName evidence="1">Uncharacterized protein</fullName>
    </submittedName>
</protein>
<name>A0A4Y2K4S9_ARAVE</name>
<gene>
    <name evidence="1" type="ORF">AVEN_137154_1</name>
</gene>
<dbReference type="EMBL" id="BGPR01113196">
    <property type="protein sequence ID" value="GBM97351.1"/>
    <property type="molecule type" value="Genomic_DNA"/>
</dbReference>
<evidence type="ECO:0000313" key="1">
    <source>
        <dbReference type="EMBL" id="GBM97351.1"/>
    </source>
</evidence>
<dbReference type="Proteomes" id="UP000499080">
    <property type="component" value="Unassembled WGS sequence"/>
</dbReference>
<sequence>MNRIIGLGSCLETSAVGLWIRGCLFCRFCFSQRHAAINCFMPDITRHTQPFTREIPMWNKTTSEVAAIFTTLGELVTCHPPSTNHIGL</sequence>
<keyword evidence="2" id="KW-1185">Reference proteome</keyword>
<evidence type="ECO:0000313" key="2">
    <source>
        <dbReference type="Proteomes" id="UP000499080"/>
    </source>
</evidence>
<comment type="caution">
    <text evidence="1">The sequence shown here is derived from an EMBL/GenBank/DDBJ whole genome shotgun (WGS) entry which is preliminary data.</text>
</comment>